<name>A0A3M8P5S0_9BACL</name>
<feature type="transmembrane region" description="Helical" evidence="1">
    <location>
        <begin position="20"/>
        <end position="38"/>
    </location>
</feature>
<comment type="caution">
    <text evidence="2">The sequence shown here is derived from an EMBL/GenBank/DDBJ whole genome shotgun (WGS) entry which is preliminary data.</text>
</comment>
<evidence type="ECO:0000313" key="2">
    <source>
        <dbReference type="EMBL" id="RNF39028.1"/>
    </source>
</evidence>
<evidence type="ECO:0000256" key="1">
    <source>
        <dbReference type="SAM" id="Phobius"/>
    </source>
</evidence>
<sequence length="121" mass="13970">MINLSVVSIFSFDFSFTSLMAGHGWIYIMAILVLGLSLVMRTGKIFLAQLMLLFAFYSITEIFSNFLFLALVFLQVALAVWMLIRIEMEVEQSYNRHLEKTHQLPRNVTKGGNAGIRHYRF</sequence>
<dbReference type="AlphaFoldDB" id="A0A3M8P5S0"/>
<keyword evidence="1" id="KW-0472">Membrane</keyword>
<proteinExistence type="predicted"/>
<evidence type="ECO:0000313" key="3">
    <source>
        <dbReference type="Proteomes" id="UP000275473"/>
    </source>
</evidence>
<dbReference type="EMBL" id="RIAX01000008">
    <property type="protein sequence ID" value="RNF39028.1"/>
    <property type="molecule type" value="Genomic_DNA"/>
</dbReference>
<keyword evidence="3" id="KW-1185">Reference proteome</keyword>
<dbReference type="OrthoDB" id="2974787at2"/>
<dbReference type="RefSeq" id="WP_123165810.1">
    <property type="nucleotide sequence ID" value="NZ_RIAX01000008.1"/>
</dbReference>
<accession>A0A3M8P5S0</accession>
<dbReference type="Proteomes" id="UP000275473">
    <property type="component" value="Unassembled WGS sequence"/>
</dbReference>
<keyword evidence="1" id="KW-0812">Transmembrane</keyword>
<protein>
    <submittedName>
        <fullName evidence="2">Uncharacterized protein</fullName>
    </submittedName>
</protein>
<reference evidence="2 3" key="1">
    <citation type="journal article" date="2018" name="Int. J. Syst. Evol. Microbiol.">
        <title>Planococcus salinus sp. nov., a moderately halophilic bacterium isolated from a saline-alkali soil.</title>
        <authorList>
            <person name="Gan L."/>
        </authorList>
    </citation>
    <scope>NUCLEOTIDE SEQUENCE [LARGE SCALE GENOMIC DNA]</scope>
    <source>
        <strain evidence="2 3">LCB217</strain>
    </source>
</reference>
<keyword evidence="1" id="KW-1133">Transmembrane helix</keyword>
<gene>
    <name evidence="2" type="ORF">EEX84_11615</name>
</gene>
<organism evidence="2 3">
    <name type="scientific">Planococcus salinus</name>
    <dbReference type="NCBI Taxonomy" id="1848460"/>
    <lineage>
        <taxon>Bacteria</taxon>
        <taxon>Bacillati</taxon>
        <taxon>Bacillota</taxon>
        <taxon>Bacilli</taxon>
        <taxon>Bacillales</taxon>
        <taxon>Caryophanaceae</taxon>
        <taxon>Planococcus</taxon>
    </lineage>
</organism>